<sequence>MPGSPVSPPARTWRQLTTHRSSFVNNLFGNMKTLFQGFFLLLLLSTATAQAQTFPGEEWTFNETPEQDGWDRDKGRDLFRYLVDSTHITGMVVVHKGQIVFDYGDIVENSYIASCRKSVLAMLYGRYVENGQIDLSKSLADLGIDDVTPLLPREKEATVQDLISARSGIFLKASNPGDFLEFAPKRGVEKPGNYWLYNNWDFNSAGYIFESQTGKDIHDEVTVQLAEPLRMQDWDHSLQRKSGNLEVSRFPAYHMWFSTRDMARIGLLMLNRGNWDGQQIISESWIDEMLKQRTTYQEVNNNVPIFHGTGVDFGYGYMWWLWENVKDERLKNAYSAMGAMGQSITVYPEMDVVVAYKTKSAYRRVNSQQVRLDILKKVAELYQPE</sequence>
<dbReference type="PANTHER" id="PTHR43283:SF7">
    <property type="entry name" value="BETA-LACTAMASE-RELATED DOMAIN-CONTAINING PROTEIN"/>
    <property type="match status" value="1"/>
</dbReference>
<evidence type="ECO:0000259" key="1">
    <source>
        <dbReference type="Pfam" id="PF00144"/>
    </source>
</evidence>
<evidence type="ECO:0000313" key="3">
    <source>
        <dbReference type="Proteomes" id="UP000223913"/>
    </source>
</evidence>
<organism evidence="2 3">
    <name type="scientific">Flavilitoribacter nigricans (strain ATCC 23147 / DSM 23189 / NBRC 102662 / NCIMB 1420 / SS-2)</name>
    <name type="common">Lewinella nigricans</name>
    <dbReference type="NCBI Taxonomy" id="1122177"/>
    <lineage>
        <taxon>Bacteria</taxon>
        <taxon>Pseudomonadati</taxon>
        <taxon>Bacteroidota</taxon>
        <taxon>Saprospiria</taxon>
        <taxon>Saprospirales</taxon>
        <taxon>Lewinellaceae</taxon>
        <taxon>Flavilitoribacter</taxon>
    </lineage>
</organism>
<accession>A0A2D0NGQ3</accession>
<dbReference type="GO" id="GO:0016787">
    <property type="term" value="F:hydrolase activity"/>
    <property type="evidence" value="ECO:0007669"/>
    <property type="project" value="UniProtKB-KW"/>
</dbReference>
<proteinExistence type="predicted"/>
<keyword evidence="2" id="KW-0378">Hydrolase</keyword>
<gene>
    <name evidence="2" type="ORF">CRP01_06880</name>
</gene>
<dbReference type="Gene3D" id="3.40.710.10">
    <property type="entry name" value="DD-peptidase/beta-lactamase superfamily"/>
    <property type="match status" value="1"/>
</dbReference>
<dbReference type="Proteomes" id="UP000223913">
    <property type="component" value="Unassembled WGS sequence"/>
</dbReference>
<dbReference type="AlphaFoldDB" id="A0A2D0NGQ3"/>
<dbReference type="InterPro" id="IPR001466">
    <property type="entry name" value="Beta-lactam-related"/>
</dbReference>
<evidence type="ECO:0000313" key="2">
    <source>
        <dbReference type="EMBL" id="PHN07349.1"/>
    </source>
</evidence>
<feature type="domain" description="Beta-lactamase-related" evidence="1">
    <location>
        <begin position="77"/>
        <end position="363"/>
    </location>
</feature>
<dbReference type="InterPro" id="IPR012338">
    <property type="entry name" value="Beta-lactam/transpept-like"/>
</dbReference>
<dbReference type="Pfam" id="PF00144">
    <property type="entry name" value="Beta-lactamase"/>
    <property type="match status" value="1"/>
</dbReference>
<dbReference type="InterPro" id="IPR050789">
    <property type="entry name" value="Diverse_Enzym_Activities"/>
</dbReference>
<comment type="caution">
    <text evidence="2">The sequence shown here is derived from an EMBL/GenBank/DDBJ whole genome shotgun (WGS) entry which is preliminary data.</text>
</comment>
<reference evidence="2 3" key="1">
    <citation type="submission" date="2017-10" db="EMBL/GenBank/DDBJ databases">
        <title>The draft genome sequence of Lewinella nigricans NBRC 102662.</title>
        <authorList>
            <person name="Wang K."/>
        </authorList>
    </citation>
    <scope>NUCLEOTIDE SEQUENCE [LARGE SCALE GENOMIC DNA]</scope>
    <source>
        <strain evidence="2 3">NBRC 102662</strain>
    </source>
</reference>
<protein>
    <submittedName>
        <fullName evidence="2">Serine hydrolase</fullName>
    </submittedName>
</protein>
<dbReference type="EMBL" id="PDUD01000010">
    <property type="protein sequence ID" value="PHN07349.1"/>
    <property type="molecule type" value="Genomic_DNA"/>
</dbReference>
<dbReference type="SUPFAM" id="SSF56601">
    <property type="entry name" value="beta-lactamase/transpeptidase-like"/>
    <property type="match status" value="1"/>
</dbReference>
<dbReference type="PANTHER" id="PTHR43283">
    <property type="entry name" value="BETA-LACTAMASE-RELATED"/>
    <property type="match status" value="1"/>
</dbReference>
<name>A0A2D0NGQ3_FLAN2</name>
<keyword evidence="3" id="KW-1185">Reference proteome</keyword>
<dbReference type="OrthoDB" id="9773047at2"/>